<dbReference type="Proteomes" id="UP000199686">
    <property type="component" value="Unassembled WGS sequence"/>
</dbReference>
<evidence type="ECO:0000313" key="14">
    <source>
        <dbReference type="Proteomes" id="UP000199686"/>
    </source>
</evidence>
<keyword evidence="2" id="KW-0813">Transport</keyword>
<sequence length="136" mass="14834">MFKKFSQVGRAMMLPIAILPAAGLLLGFGGALTNPSTLAAYPFLDIEWLQTILSIMSFAGNAVFANLALIFTIGVAVGLANGDKGTAGLATDPRCTDIRWYSHRRYGQFRNVLVRLFASFDRRSRFAPYDLSAVLV</sequence>
<evidence type="ECO:0000256" key="8">
    <source>
        <dbReference type="ARBA" id="ARBA00023136"/>
    </source>
</evidence>
<reference evidence="11 13" key="1">
    <citation type="submission" date="2016-02" db="EMBL/GenBank/DDBJ databases">
        <authorList>
            <person name="Strepis N."/>
        </authorList>
    </citation>
    <scope>NUCLEOTIDE SEQUENCE [LARGE SCALE GENOMIC DNA]</scope>
    <source>
        <strain evidence="11">Trichococcus flocculiformis</strain>
    </source>
</reference>
<reference evidence="12 14" key="2">
    <citation type="submission" date="2016-10" db="EMBL/GenBank/DDBJ databases">
        <authorList>
            <person name="Varghese N."/>
            <person name="Submissions S."/>
        </authorList>
    </citation>
    <scope>NUCLEOTIDE SEQUENCE [LARGE SCALE GENOMIC DNA]</scope>
    <source>
        <strain evidence="12 14">DSM 2094</strain>
    </source>
</reference>
<evidence type="ECO:0000256" key="5">
    <source>
        <dbReference type="ARBA" id="ARBA00022683"/>
    </source>
</evidence>
<comment type="caution">
    <text evidence="12">The sequence shown here is derived from an EMBL/GenBank/DDBJ whole genome shotgun (WGS) entry which is preliminary data.</text>
</comment>
<evidence type="ECO:0000256" key="2">
    <source>
        <dbReference type="ARBA" id="ARBA00022448"/>
    </source>
</evidence>
<dbReference type="EMBL" id="FOQC01000076">
    <property type="protein sequence ID" value="SFI21133.1"/>
    <property type="molecule type" value="Genomic_DNA"/>
</dbReference>
<dbReference type="PANTHER" id="PTHR30009:SF24">
    <property type="entry name" value="PTS SYSTEM, IIBC COMPONENT"/>
    <property type="match status" value="1"/>
</dbReference>
<gene>
    <name evidence="12" type="ORF">SAMN04488507_10763</name>
    <name evidence="11" type="ORF">TFLO_2935</name>
</gene>
<dbReference type="InterPro" id="IPR050429">
    <property type="entry name" value="PTS_Glucose_EIICBA"/>
</dbReference>
<evidence type="ECO:0000313" key="12">
    <source>
        <dbReference type="EMBL" id="SFI21133.1"/>
    </source>
</evidence>
<organism evidence="12 14">
    <name type="scientific">Trichococcus flocculiformis</name>
    <dbReference type="NCBI Taxonomy" id="82803"/>
    <lineage>
        <taxon>Bacteria</taxon>
        <taxon>Bacillati</taxon>
        <taxon>Bacillota</taxon>
        <taxon>Bacilli</taxon>
        <taxon>Lactobacillales</taxon>
        <taxon>Carnobacteriaceae</taxon>
        <taxon>Trichococcus</taxon>
    </lineage>
</organism>
<keyword evidence="13" id="KW-1185">Reference proteome</keyword>
<keyword evidence="4" id="KW-0762">Sugar transport</keyword>
<dbReference type="GO" id="GO:0009401">
    <property type="term" value="P:phosphoenolpyruvate-dependent sugar phosphotransferase system"/>
    <property type="evidence" value="ECO:0007669"/>
    <property type="project" value="UniProtKB-KW"/>
</dbReference>
<feature type="domain" description="Phosphotransferase system EIIC" evidence="10">
    <location>
        <begin position="9"/>
        <end position="90"/>
    </location>
</feature>
<evidence type="ECO:0000313" key="13">
    <source>
        <dbReference type="Proteomes" id="UP000195947"/>
    </source>
</evidence>
<dbReference type="Pfam" id="PF02378">
    <property type="entry name" value="PTS_EIIC"/>
    <property type="match status" value="1"/>
</dbReference>
<dbReference type="Proteomes" id="UP000195947">
    <property type="component" value="Unassembled WGS sequence"/>
</dbReference>
<protein>
    <submittedName>
        <fullName evidence="11">Phosphotransferase system eiic</fullName>
    </submittedName>
    <submittedName>
        <fullName evidence="12">Phosphotransferase system, EIIC</fullName>
    </submittedName>
</protein>
<dbReference type="GO" id="GO:0008982">
    <property type="term" value="F:protein-N(PI)-phosphohistidine-sugar phosphotransferase activity"/>
    <property type="evidence" value="ECO:0007669"/>
    <property type="project" value="InterPro"/>
</dbReference>
<evidence type="ECO:0000256" key="1">
    <source>
        <dbReference type="ARBA" id="ARBA00004651"/>
    </source>
</evidence>
<evidence type="ECO:0000256" key="9">
    <source>
        <dbReference type="SAM" id="Phobius"/>
    </source>
</evidence>
<evidence type="ECO:0000256" key="6">
    <source>
        <dbReference type="ARBA" id="ARBA00022692"/>
    </source>
</evidence>
<keyword evidence="8 9" id="KW-0472">Membrane</keyword>
<name>A0AB38BLP5_9LACT</name>
<keyword evidence="5" id="KW-0598">Phosphotransferase system</keyword>
<keyword evidence="3" id="KW-1003">Cell membrane</keyword>
<evidence type="ECO:0000259" key="10">
    <source>
        <dbReference type="Pfam" id="PF02378"/>
    </source>
</evidence>
<keyword evidence="7 9" id="KW-1133">Transmembrane helix</keyword>
<proteinExistence type="predicted"/>
<comment type="subcellular location">
    <subcellularLocation>
        <location evidence="1">Cell membrane</location>
        <topology evidence="1">Multi-pass membrane protein</topology>
    </subcellularLocation>
</comment>
<dbReference type="InterPro" id="IPR003352">
    <property type="entry name" value="PTS_EIIC"/>
</dbReference>
<dbReference type="PANTHER" id="PTHR30009">
    <property type="entry name" value="CYTOCHROME C-TYPE SYNTHESIS PROTEIN AND PTS TRANSMEMBRANE COMPONENT"/>
    <property type="match status" value="1"/>
</dbReference>
<dbReference type="AlphaFoldDB" id="A0AB38BLP5"/>
<dbReference type="EMBL" id="FJMZ01000058">
    <property type="protein sequence ID" value="CZR04425.1"/>
    <property type="molecule type" value="Genomic_DNA"/>
</dbReference>
<dbReference type="GO" id="GO:0090563">
    <property type="term" value="F:protein-phosphocysteine-sugar phosphotransferase activity"/>
    <property type="evidence" value="ECO:0007669"/>
    <property type="project" value="TreeGrafter"/>
</dbReference>
<feature type="transmembrane region" description="Helical" evidence="9">
    <location>
        <begin position="55"/>
        <end position="80"/>
    </location>
</feature>
<evidence type="ECO:0000256" key="3">
    <source>
        <dbReference type="ARBA" id="ARBA00022475"/>
    </source>
</evidence>
<evidence type="ECO:0000256" key="7">
    <source>
        <dbReference type="ARBA" id="ARBA00022989"/>
    </source>
</evidence>
<dbReference type="GO" id="GO:0005886">
    <property type="term" value="C:plasma membrane"/>
    <property type="evidence" value="ECO:0007669"/>
    <property type="project" value="UniProtKB-SubCell"/>
</dbReference>
<evidence type="ECO:0000313" key="11">
    <source>
        <dbReference type="EMBL" id="CZR04425.1"/>
    </source>
</evidence>
<keyword evidence="6 9" id="KW-0812">Transmembrane</keyword>
<accession>A0AB38BLP5</accession>
<evidence type="ECO:0000256" key="4">
    <source>
        <dbReference type="ARBA" id="ARBA00022597"/>
    </source>
</evidence>